<dbReference type="EMBL" id="AFOC01000019">
    <property type="protein sequence ID" value="EGV51981.1"/>
    <property type="molecule type" value="Genomic_DNA"/>
</dbReference>
<evidence type="ECO:0000313" key="9">
    <source>
        <dbReference type="EMBL" id="EGV51981.1"/>
    </source>
</evidence>
<feature type="domain" description="Endoribonuclease YicC-like C-terminal" evidence="8">
    <location>
        <begin position="174"/>
        <end position="292"/>
    </location>
</feature>
<reference evidence="9" key="1">
    <citation type="journal article" date="2011" name="ISME J.">
        <title>The endosymbionts of the deep-sea tubeworms Riftia pachyptila and Tevnia jerichonana share an identical physiology as revealed by proteogenomic analyses.</title>
        <authorList>
            <person name="Gardebrecht A."/>
            <person name="Markert S."/>
            <person name="Felbeck H."/>
            <person name="Thuermer A."/>
            <person name="Albrecht D."/>
            <person name="Wollherr A."/>
            <person name="Kabisch J."/>
            <person name="Lehmann R."/>
            <person name="Daniel R."/>
            <person name="Liesegang H."/>
            <person name="Hecker M."/>
            <person name="Sievert S.M."/>
            <person name="Schweder T."/>
        </authorList>
    </citation>
    <scope>NUCLEOTIDE SEQUENCE [LARGE SCALE GENOMIC DNA]</scope>
</reference>
<dbReference type="PANTHER" id="PTHR30636">
    <property type="entry name" value="UPF0701 PROTEIN YICC"/>
    <property type="match status" value="1"/>
</dbReference>
<comment type="caution">
    <text evidence="9">The sequence shown here is derived from an EMBL/GenBank/DDBJ whole genome shotgun (WGS) entry which is preliminary data.</text>
</comment>
<dbReference type="AlphaFoldDB" id="G2DBJ0"/>
<gene>
    <name evidence="9" type="ORF">Rifp1Sym_as00030</name>
</gene>
<dbReference type="InterPro" id="IPR013551">
    <property type="entry name" value="YicC-like_C"/>
</dbReference>
<keyword evidence="2" id="KW-0540">Nuclease</keyword>
<evidence type="ECO:0000259" key="7">
    <source>
        <dbReference type="Pfam" id="PF03755"/>
    </source>
</evidence>
<dbReference type="PANTHER" id="PTHR30636:SF3">
    <property type="entry name" value="UPF0701 PROTEIN YICC"/>
    <property type="match status" value="1"/>
</dbReference>
<name>G2DBJ0_9GAMM</name>
<evidence type="ECO:0000259" key="8">
    <source>
        <dbReference type="Pfam" id="PF08340"/>
    </source>
</evidence>
<feature type="coiled-coil region" evidence="6">
    <location>
        <begin position="186"/>
        <end position="271"/>
    </location>
</feature>
<dbReference type="InterPro" id="IPR013527">
    <property type="entry name" value="YicC-like_N"/>
</dbReference>
<feature type="coiled-coil region" evidence="6">
    <location>
        <begin position="128"/>
        <end position="155"/>
    </location>
</feature>
<sequence length="292" mass="33541">MNLMVSSMTAFARQEYRGELGVMSWEIRSVNHRYLEMHLRLPEELRVLESGVRERIAAKLGRGKLDCSLKFVPGQTAAADLQVNSRLVSQLLAAGDEIASVMGGAATIQVMDLLRWPGVLEEQERDFAPIAQQAMELLEQTLDSLQQARQREGARLAEIVMQRRHAMQDQVAQVRELMPKVLQSVRQKIRQRLEEVMAELDEARLEQEMALLAQRLDVDEEMDRLDTHLQELERIISEVSEPVGRRLDFLMQELNREANTLTSKSNDVEVTRIAVEMKVLIEQMREQIQNIE</sequence>
<evidence type="ECO:0000313" key="10">
    <source>
        <dbReference type="Proteomes" id="UP000004491"/>
    </source>
</evidence>
<dbReference type="GO" id="GO:0016787">
    <property type="term" value="F:hydrolase activity"/>
    <property type="evidence" value="ECO:0007669"/>
    <property type="project" value="UniProtKB-KW"/>
</dbReference>
<organism evidence="9 10">
    <name type="scientific">endosymbiont of Riftia pachyptila</name>
    <name type="common">vent Ph05</name>
    <dbReference type="NCBI Taxonomy" id="1048808"/>
    <lineage>
        <taxon>Bacteria</taxon>
        <taxon>Pseudomonadati</taxon>
        <taxon>Pseudomonadota</taxon>
        <taxon>Gammaproteobacteria</taxon>
        <taxon>sulfur-oxidizing symbionts</taxon>
    </lineage>
</organism>
<evidence type="ECO:0000256" key="1">
    <source>
        <dbReference type="ARBA" id="ARBA00001968"/>
    </source>
</evidence>
<keyword evidence="3" id="KW-0255">Endonuclease</keyword>
<feature type="domain" description="Endoribonuclease YicC-like N-terminal" evidence="7">
    <location>
        <begin position="5"/>
        <end position="157"/>
    </location>
</feature>
<accession>G2DBJ0</accession>
<evidence type="ECO:0000256" key="5">
    <source>
        <dbReference type="ARBA" id="ARBA00035648"/>
    </source>
</evidence>
<dbReference type="GO" id="GO:0004521">
    <property type="term" value="F:RNA endonuclease activity"/>
    <property type="evidence" value="ECO:0007669"/>
    <property type="project" value="InterPro"/>
</dbReference>
<keyword evidence="6" id="KW-0175">Coiled coil</keyword>
<evidence type="ECO:0000256" key="6">
    <source>
        <dbReference type="SAM" id="Coils"/>
    </source>
</evidence>
<evidence type="ECO:0000256" key="4">
    <source>
        <dbReference type="ARBA" id="ARBA00022801"/>
    </source>
</evidence>
<evidence type="ECO:0000256" key="2">
    <source>
        <dbReference type="ARBA" id="ARBA00022722"/>
    </source>
</evidence>
<dbReference type="Proteomes" id="UP000004491">
    <property type="component" value="Unassembled WGS sequence"/>
</dbReference>
<dbReference type="InterPro" id="IPR005229">
    <property type="entry name" value="YicC/YloC-like"/>
</dbReference>
<keyword evidence="4" id="KW-0378">Hydrolase</keyword>
<comment type="cofactor">
    <cofactor evidence="1">
        <name>a divalent metal cation</name>
        <dbReference type="ChEBI" id="CHEBI:60240"/>
    </cofactor>
</comment>
<dbReference type="NCBIfam" id="TIGR00255">
    <property type="entry name" value="YicC/YloC family endoribonuclease"/>
    <property type="match status" value="1"/>
</dbReference>
<keyword evidence="10" id="KW-1185">Reference proteome</keyword>
<comment type="similarity">
    <text evidence="5">Belongs to the YicC/YloC family.</text>
</comment>
<dbReference type="Pfam" id="PF03755">
    <property type="entry name" value="YicC-like_N"/>
    <property type="match status" value="1"/>
</dbReference>
<evidence type="ECO:0000256" key="3">
    <source>
        <dbReference type="ARBA" id="ARBA00022759"/>
    </source>
</evidence>
<dbReference type="Pfam" id="PF08340">
    <property type="entry name" value="YicC-like_C"/>
    <property type="match status" value="1"/>
</dbReference>
<dbReference type="PATRIC" id="fig|1048808.3.peg.953"/>
<protein>
    <submittedName>
        <fullName evidence="9">Putative YicC domain-containing protein</fullName>
    </submittedName>
</protein>
<proteinExistence type="inferred from homology"/>